<sequence length="706" mass="75477">MEFHRLDLADQGVESFQGLAERDENFLVVNLQRNRIDSFDFFGTHPYLTELHLQHNRIRSFRGLTKQASLRSLNLQGCPVACHPYYRIMALLTIGFGLEEVDGLPIVSHERHVANALGKKAALAVSYGWLLDLRSHTLAEYDAIIDELRRRRRDEFKRTQNHLVVTVQTVLANVDRMQRHRGYDATAKFQLADRQQTITRLARRVEQLERLLAASPPAHVVPQLPPCEGADKVPADQGVSSSTGFISTSELALTDGIRFSQGIKLRHNIEAEQGDFQLACLEIDHCALTAVSFFSREPLVQFSLRSLRVRHAHPLTLVAEDEVGGAMEVHFDSLLLLQTVCKALCSFSAGAVPPIAVIAPKELREHHCFPKMLTPAAASASSCAALEVEPSDPSNATIGRTVGTVKAALPTQRGSNGGLVGAPSVMRSSAAVESVADVVPLLQTSFSRPSTAARSKSIGFLPESTQKSRITHSGSTDTCAQQTADVIGNGAVSTRAADDDSTASGSPRVGMPGALPVLQELHGFAGLSVDCAGTDSAAFHTKTEGRPDTAGNKVTVTGKKGNTIPQAGASPLARSAAAPSFESSKAYVPLQISPGSIQAESTSAATPMSGAHEGDGLTETLPPRSPASHNLGSRNAQKCLPPNSSVVGHRKRRAQHDRSSLFQGATTDGGNVRESTVRLAAKDTARPAAYSRFAALLADSDSDSEG</sequence>
<reference evidence="4 5" key="1">
    <citation type="submission" date="2021-02" db="EMBL/GenBank/DDBJ databases">
        <title>Porcisia hertigi Genome sequencing and assembly.</title>
        <authorList>
            <person name="Almutairi H."/>
            <person name="Gatherer D."/>
        </authorList>
    </citation>
    <scope>NUCLEOTIDE SEQUENCE [LARGE SCALE GENOMIC DNA]</scope>
    <source>
        <strain evidence="4 5">C119</strain>
    </source>
</reference>
<dbReference type="GeneID" id="94287114"/>
<dbReference type="EMBL" id="JAFJZO010000036">
    <property type="protein sequence ID" value="KAG5490866.1"/>
    <property type="molecule type" value="Genomic_DNA"/>
</dbReference>
<dbReference type="InterPro" id="IPR001611">
    <property type="entry name" value="Leu-rich_rpt"/>
</dbReference>
<dbReference type="OrthoDB" id="265458at2759"/>
<keyword evidence="1" id="KW-0433">Leucine-rich repeat</keyword>
<comment type="caution">
    <text evidence="4">The sequence shown here is derived from an EMBL/GenBank/DDBJ whole genome shotgun (WGS) entry which is preliminary data.</text>
</comment>
<gene>
    <name evidence="4" type="ORF">JKF63_00988</name>
</gene>
<proteinExistence type="predicted"/>
<keyword evidence="2" id="KW-0677">Repeat</keyword>
<dbReference type="PANTHER" id="PTHR18849">
    <property type="entry name" value="LEUCINE RICH REPEAT PROTEIN"/>
    <property type="match status" value="1"/>
</dbReference>
<name>A0A836KXK2_9TRYP</name>
<feature type="compositionally biased region" description="Polar residues" evidence="3">
    <location>
        <begin position="660"/>
        <end position="669"/>
    </location>
</feature>
<dbReference type="RefSeq" id="XP_067753194.1">
    <property type="nucleotide sequence ID" value="XM_067897037.1"/>
</dbReference>
<evidence type="ECO:0000256" key="3">
    <source>
        <dbReference type="SAM" id="MobiDB-lite"/>
    </source>
</evidence>
<dbReference type="SUPFAM" id="SSF52058">
    <property type="entry name" value="L domain-like"/>
    <property type="match status" value="1"/>
</dbReference>
<dbReference type="Gene3D" id="3.80.10.10">
    <property type="entry name" value="Ribonuclease Inhibitor"/>
    <property type="match status" value="1"/>
</dbReference>
<feature type="region of interest" description="Disordered" evidence="3">
    <location>
        <begin position="598"/>
        <end position="674"/>
    </location>
</feature>
<feature type="compositionally biased region" description="Polar residues" evidence="3">
    <location>
        <begin position="627"/>
        <end position="646"/>
    </location>
</feature>
<feature type="region of interest" description="Disordered" evidence="3">
    <location>
        <begin position="540"/>
        <end position="571"/>
    </location>
</feature>
<evidence type="ECO:0000313" key="4">
    <source>
        <dbReference type="EMBL" id="KAG5490866.1"/>
    </source>
</evidence>
<dbReference type="PANTHER" id="PTHR18849:SF0">
    <property type="entry name" value="CILIA- AND FLAGELLA-ASSOCIATED PROTEIN 410-RELATED"/>
    <property type="match status" value="1"/>
</dbReference>
<evidence type="ECO:0000256" key="1">
    <source>
        <dbReference type="ARBA" id="ARBA00022614"/>
    </source>
</evidence>
<organism evidence="4 5">
    <name type="scientific">Porcisia hertigi</name>
    <dbReference type="NCBI Taxonomy" id="2761500"/>
    <lineage>
        <taxon>Eukaryota</taxon>
        <taxon>Discoba</taxon>
        <taxon>Euglenozoa</taxon>
        <taxon>Kinetoplastea</taxon>
        <taxon>Metakinetoplastina</taxon>
        <taxon>Trypanosomatida</taxon>
        <taxon>Trypanosomatidae</taxon>
        <taxon>Leishmaniinae</taxon>
        <taxon>Porcisia</taxon>
    </lineage>
</organism>
<dbReference type="PROSITE" id="PS51450">
    <property type="entry name" value="LRR"/>
    <property type="match status" value="1"/>
</dbReference>
<evidence type="ECO:0000256" key="2">
    <source>
        <dbReference type="ARBA" id="ARBA00022737"/>
    </source>
</evidence>
<dbReference type="AlphaFoldDB" id="A0A836KXK2"/>
<accession>A0A836KXK2</accession>
<protein>
    <submittedName>
        <fullName evidence="4">Uncharacterized protein</fullName>
    </submittedName>
</protein>
<keyword evidence="5" id="KW-1185">Reference proteome</keyword>
<dbReference type="KEGG" id="phet:94287114"/>
<dbReference type="Proteomes" id="UP000674318">
    <property type="component" value="Unassembled WGS sequence"/>
</dbReference>
<dbReference type="InterPro" id="IPR032675">
    <property type="entry name" value="LRR_dom_sf"/>
</dbReference>
<evidence type="ECO:0000313" key="5">
    <source>
        <dbReference type="Proteomes" id="UP000674318"/>
    </source>
</evidence>